<protein>
    <submittedName>
        <fullName evidence="2">SdpI family protein</fullName>
    </submittedName>
</protein>
<dbReference type="EMBL" id="CP060633">
    <property type="protein sequence ID" value="QNM02559.1"/>
    <property type="molecule type" value="Genomic_DNA"/>
</dbReference>
<name>A0A7G9FVH7_9FIRM</name>
<sequence length="216" mass="24047">MKKIMWIVAVLPVVVASMMLQVIPDMIPHKIGIFIFPIVILCVTFFWHLLIGTFEKKTVKASTDKERMEANSSARVLCVVGLSQAIMFGIMNYCILYSSCVQENVNGSKVTVDIARISCILCGIIFVVVGNYMTKAKRNTVVGFRTAWSMYNDNTWRKSNRFGAISIVVAGVLTIITAAFANGITSTILLLVYLLSATIIAILYSKKVYDQEKREV</sequence>
<dbReference type="PIRSF" id="PIRSF038959">
    <property type="entry name" value="SdpI"/>
    <property type="match status" value="1"/>
</dbReference>
<dbReference type="Proteomes" id="UP000515981">
    <property type="component" value="Chromosome"/>
</dbReference>
<feature type="transmembrane region" description="Helical" evidence="1">
    <location>
        <begin position="74"/>
        <end position="98"/>
    </location>
</feature>
<dbReference type="AlphaFoldDB" id="A0A7G9FVH7"/>
<feature type="transmembrane region" description="Helical" evidence="1">
    <location>
        <begin position="162"/>
        <end position="181"/>
    </location>
</feature>
<proteinExistence type="predicted"/>
<organism evidence="2 3">
    <name type="scientific">Simiaoa sunii</name>
    <dbReference type="NCBI Taxonomy" id="2763672"/>
    <lineage>
        <taxon>Bacteria</taxon>
        <taxon>Bacillati</taxon>
        <taxon>Bacillota</taxon>
        <taxon>Clostridia</taxon>
        <taxon>Lachnospirales</taxon>
        <taxon>Lachnospiraceae</taxon>
        <taxon>Simiaoa</taxon>
    </lineage>
</organism>
<dbReference type="KEGG" id="ssun:H9Q77_16255"/>
<feature type="transmembrane region" description="Helical" evidence="1">
    <location>
        <begin position="34"/>
        <end position="54"/>
    </location>
</feature>
<accession>A0A7G9FVH7</accession>
<dbReference type="RefSeq" id="WP_118537114.1">
    <property type="nucleotide sequence ID" value="NZ_CP060633.1"/>
</dbReference>
<evidence type="ECO:0000313" key="2">
    <source>
        <dbReference type="EMBL" id="QNM02559.1"/>
    </source>
</evidence>
<dbReference type="Pfam" id="PF13630">
    <property type="entry name" value="SdpI"/>
    <property type="match status" value="1"/>
</dbReference>
<dbReference type="InterPro" id="IPR026272">
    <property type="entry name" value="SdpI"/>
</dbReference>
<keyword evidence="1" id="KW-1133">Transmembrane helix</keyword>
<dbReference type="GO" id="GO:0009636">
    <property type="term" value="P:response to toxic substance"/>
    <property type="evidence" value="ECO:0007669"/>
    <property type="project" value="TreeGrafter"/>
</dbReference>
<evidence type="ECO:0000313" key="3">
    <source>
        <dbReference type="Proteomes" id="UP000515981"/>
    </source>
</evidence>
<dbReference type="PANTHER" id="PTHR37810:SF5">
    <property type="entry name" value="IMMUNITY PROTEIN SDPI"/>
    <property type="match status" value="1"/>
</dbReference>
<evidence type="ECO:0000256" key="1">
    <source>
        <dbReference type="SAM" id="Phobius"/>
    </source>
</evidence>
<keyword evidence="3" id="KW-1185">Reference proteome</keyword>
<dbReference type="PANTHER" id="PTHR37810">
    <property type="entry name" value="IMMUNITY PROTEIN SDPI"/>
    <property type="match status" value="1"/>
</dbReference>
<dbReference type="InterPro" id="IPR025962">
    <property type="entry name" value="SdpI/YhfL"/>
</dbReference>
<feature type="transmembrane region" description="Helical" evidence="1">
    <location>
        <begin position="187"/>
        <end position="204"/>
    </location>
</feature>
<reference evidence="2 3" key="1">
    <citation type="submission" date="2020-08" db="EMBL/GenBank/DDBJ databases">
        <authorList>
            <person name="Liu C."/>
            <person name="Sun Q."/>
        </authorList>
    </citation>
    <scope>NUCLEOTIDE SEQUENCE [LARGE SCALE GENOMIC DNA]</scope>
    <source>
        <strain evidence="2 3">NSJ-8</strain>
    </source>
</reference>
<keyword evidence="1" id="KW-0472">Membrane</keyword>
<feature type="transmembrane region" description="Helical" evidence="1">
    <location>
        <begin position="110"/>
        <end position="129"/>
    </location>
</feature>
<keyword evidence="1" id="KW-0812">Transmembrane</keyword>
<gene>
    <name evidence="2" type="ORF">H9Q77_16255</name>
</gene>